<evidence type="ECO:0000313" key="1">
    <source>
        <dbReference type="EMBL" id="AHW65627.1"/>
    </source>
</evidence>
<dbReference type="Pfam" id="PF17249">
    <property type="entry name" value="DUF5318"/>
    <property type="match status" value="1"/>
</dbReference>
<keyword evidence="2" id="KW-1185">Reference proteome</keyword>
<dbReference type="InterPro" id="IPR035169">
    <property type="entry name" value="DUF5318"/>
</dbReference>
<sequence>MARIMSTSVQPVHTVSHDLDRQRTLRALRQGDRRRSDVCDADRGLMSSAEVLGYRVDRPCPVCGAAGLRESLWIHGAAMGEKSGTARSLSEIGAILATLFPDGVGRSATDRAGAAPVGGSGSGVAVHTVEVCLRCGWNHLIREDMYGAGNSSTERTAT</sequence>
<protein>
    <submittedName>
        <fullName evidence="1">Uncharacterized protein</fullName>
    </submittedName>
</protein>
<organism evidence="1 2">
    <name type="scientific">Corynebacterium glyciniphilum AJ 3170</name>
    <dbReference type="NCBI Taxonomy" id="1404245"/>
    <lineage>
        <taxon>Bacteria</taxon>
        <taxon>Bacillati</taxon>
        <taxon>Actinomycetota</taxon>
        <taxon>Actinomycetes</taxon>
        <taxon>Mycobacteriales</taxon>
        <taxon>Corynebacteriaceae</taxon>
        <taxon>Corynebacterium</taxon>
    </lineage>
</organism>
<reference evidence="1 2" key="1">
    <citation type="journal article" date="2015" name="Int. J. Syst. Evol. Microbiol.">
        <title>Revisiting Corynebacterium glyciniphilum (ex Kubota et al., 1972) sp. nov., nom. rev., isolated from putrefied banana.</title>
        <authorList>
            <person name="Al-Dilaimi A."/>
            <person name="Bednarz H."/>
            <person name="Lomker A."/>
            <person name="Niehaus K."/>
            <person name="Kalinowski J."/>
            <person name="Ruckert C."/>
        </authorList>
    </citation>
    <scope>NUCLEOTIDE SEQUENCE [LARGE SCALE GENOMIC DNA]</scope>
    <source>
        <strain evidence="1">AJ 3170</strain>
    </source>
</reference>
<dbReference type="eggNOG" id="ENOG5032SMG">
    <property type="taxonomic scope" value="Bacteria"/>
</dbReference>
<evidence type="ECO:0000313" key="2">
    <source>
        <dbReference type="Proteomes" id="UP000023703"/>
    </source>
</evidence>
<dbReference type="Proteomes" id="UP000023703">
    <property type="component" value="Chromosome"/>
</dbReference>
<gene>
    <name evidence="1" type="ORF">CGLY_15955</name>
</gene>
<dbReference type="KEGG" id="cgy:CGLY_15955"/>
<proteinExistence type="predicted"/>
<name>X5DYD2_9CORY</name>
<dbReference type="HOGENOM" id="CLU_124443_1_0_11"/>
<dbReference type="AlphaFoldDB" id="X5DYD2"/>
<dbReference type="EMBL" id="CP006842">
    <property type="protein sequence ID" value="AHW65627.1"/>
    <property type="molecule type" value="Genomic_DNA"/>
</dbReference>
<dbReference type="STRING" id="1404245.CGLY_15955"/>
<accession>X5DYD2</accession>